<organism evidence="1">
    <name type="scientific">Arundo donax</name>
    <name type="common">Giant reed</name>
    <name type="synonym">Donax arundinaceus</name>
    <dbReference type="NCBI Taxonomy" id="35708"/>
    <lineage>
        <taxon>Eukaryota</taxon>
        <taxon>Viridiplantae</taxon>
        <taxon>Streptophyta</taxon>
        <taxon>Embryophyta</taxon>
        <taxon>Tracheophyta</taxon>
        <taxon>Spermatophyta</taxon>
        <taxon>Magnoliopsida</taxon>
        <taxon>Liliopsida</taxon>
        <taxon>Poales</taxon>
        <taxon>Poaceae</taxon>
        <taxon>PACMAD clade</taxon>
        <taxon>Arundinoideae</taxon>
        <taxon>Arundineae</taxon>
        <taxon>Arundo</taxon>
    </lineage>
</organism>
<reference evidence="1" key="2">
    <citation type="journal article" date="2015" name="Data Brief">
        <title>Shoot transcriptome of the giant reed, Arundo donax.</title>
        <authorList>
            <person name="Barrero R.A."/>
            <person name="Guerrero F.D."/>
            <person name="Moolhuijzen P."/>
            <person name="Goolsby J.A."/>
            <person name="Tidwell J."/>
            <person name="Bellgard S.E."/>
            <person name="Bellgard M.I."/>
        </authorList>
    </citation>
    <scope>NUCLEOTIDE SEQUENCE</scope>
    <source>
        <tissue evidence="1">Shoot tissue taken approximately 20 cm above the soil surface</tissue>
    </source>
</reference>
<reference evidence="1" key="1">
    <citation type="submission" date="2014-09" db="EMBL/GenBank/DDBJ databases">
        <authorList>
            <person name="Magalhaes I.L.F."/>
            <person name="Oliveira U."/>
            <person name="Santos F.R."/>
            <person name="Vidigal T.H.D.A."/>
            <person name="Brescovit A.D."/>
            <person name="Santos A.J."/>
        </authorList>
    </citation>
    <scope>NUCLEOTIDE SEQUENCE</scope>
    <source>
        <tissue evidence="1">Shoot tissue taken approximately 20 cm above the soil surface</tissue>
    </source>
</reference>
<dbReference type="EMBL" id="GBRH01173804">
    <property type="protein sequence ID" value="JAE24092.1"/>
    <property type="molecule type" value="Transcribed_RNA"/>
</dbReference>
<dbReference type="AlphaFoldDB" id="A0A0A9GI00"/>
<name>A0A0A9GI00_ARUDO</name>
<protein>
    <submittedName>
        <fullName evidence="1">Uncharacterized protein</fullName>
    </submittedName>
</protein>
<sequence>MIVHLYRVLISPIHFKQPSHYEQKLCFAKVNKDIRILSTSWLPL</sequence>
<proteinExistence type="predicted"/>
<accession>A0A0A9GI00</accession>
<evidence type="ECO:0000313" key="1">
    <source>
        <dbReference type="EMBL" id="JAE24092.1"/>
    </source>
</evidence>